<dbReference type="InterPro" id="IPR043135">
    <property type="entry name" value="Fur_C"/>
</dbReference>
<evidence type="ECO:0000313" key="8">
    <source>
        <dbReference type="EMBL" id="RFS45877.1"/>
    </source>
</evidence>
<dbReference type="InterPro" id="IPR002481">
    <property type="entry name" value="FUR"/>
</dbReference>
<dbReference type="RefSeq" id="WP_117228569.1">
    <property type="nucleotide sequence ID" value="NZ_CP061725.1"/>
</dbReference>
<dbReference type="InterPro" id="IPR036390">
    <property type="entry name" value="WH_DNA-bd_sf"/>
</dbReference>
<dbReference type="Gene3D" id="3.30.1490.190">
    <property type="match status" value="1"/>
</dbReference>
<dbReference type="PANTHER" id="PTHR33202">
    <property type="entry name" value="ZINC UPTAKE REGULATION PROTEIN"/>
    <property type="match status" value="1"/>
</dbReference>
<evidence type="ECO:0000256" key="1">
    <source>
        <dbReference type="ARBA" id="ARBA00007957"/>
    </source>
</evidence>
<dbReference type="GO" id="GO:0045892">
    <property type="term" value="P:negative regulation of DNA-templated transcription"/>
    <property type="evidence" value="ECO:0007669"/>
    <property type="project" value="TreeGrafter"/>
</dbReference>
<evidence type="ECO:0000256" key="5">
    <source>
        <dbReference type="ARBA" id="ARBA00023125"/>
    </source>
</evidence>
<keyword evidence="5" id="KW-0238">DNA-binding</keyword>
<feature type="binding site" evidence="7">
    <location>
        <position position="134"/>
    </location>
    <ligand>
        <name>Zn(2+)</name>
        <dbReference type="ChEBI" id="CHEBI:29105"/>
    </ligand>
</feature>
<protein>
    <submittedName>
        <fullName evidence="8">Transcriptional repressor</fullName>
    </submittedName>
</protein>
<keyword evidence="4" id="KW-0805">Transcription regulation</keyword>
<accession>A0A372FYJ7</accession>
<gene>
    <name evidence="8" type="ORF">D0Q02_14840</name>
</gene>
<comment type="caution">
    <text evidence="8">The sequence shown here is derived from an EMBL/GenBank/DDBJ whole genome shotgun (WGS) entry which is preliminary data.</text>
</comment>
<dbReference type="GO" id="GO:1900376">
    <property type="term" value="P:regulation of secondary metabolite biosynthetic process"/>
    <property type="evidence" value="ECO:0007669"/>
    <property type="project" value="TreeGrafter"/>
</dbReference>
<reference evidence="8 9" key="1">
    <citation type="submission" date="2018-08" db="EMBL/GenBank/DDBJ databases">
        <title>Verrucosispora craniellae sp. nov., isolated from a marine sponge in the South China Sea.</title>
        <authorList>
            <person name="Li L."/>
            <person name="Lin H.W."/>
        </authorList>
    </citation>
    <scope>NUCLEOTIDE SEQUENCE [LARGE SCALE GENOMIC DNA]</scope>
    <source>
        <strain evidence="8 9">LHW63014</strain>
    </source>
</reference>
<dbReference type="GO" id="GO:0000976">
    <property type="term" value="F:transcription cis-regulatory region binding"/>
    <property type="evidence" value="ECO:0007669"/>
    <property type="project" value="TreeGrafter"/>
</dbReference>
<dbReference type="Proteomes" id="UP000262621">
    <property type="component" value="Unassembled WGS sequence"/>
</dbReference>
<dbReference type="GO" id="GO:0003700">
    <property type="term" value="F:DNA-binding transcription factor activity"/>
    <property type="evidence" value="ECO:0007669"/>
    <property type="project" value="InterPro"/>
</dbReference>
<organism evidence="8 9">
    <name type="scientific">Micromonospora craniellae</name>
    <dbReference type="NCBI Taxonomy" id="2294034"/>
    <lineage>
        <taxon>Bacteria</taxon>
        <taxon>Bacillati</taxon>
        <taxon>Actinomycetota</taxon>
        <taxon>Actinomycetes</taxon>
        <taxon>Micromonosporales</taxon>
        <taxon>Micromonosporaceae</taxon>
        <taxon>Micromonospora</taxon>
    </lineage>
</organism>
<comment type="cofactor">
    <cofactor evidence="7">
        <name>Zn(2+)</name>
        <dbReference type="ChEBI" id="CHEBI:29105"/>
    </cofactor>
    <text evidence="7">Binds 1 zinc ion per subunit.</text>
</comment>
<keyword evidence="3 7" id="KW-0862">Zinc</keyword>
<dbReference type="CDD" id="cd07153">
    <property type="entry name" value="Fur_like"/>
    <property type="match status" value="1"/>
</dbReference>
<sequence length="140" mass="15205">MTPTFIPDAQLRRAGLSSTTQRRAVLTLLVGRLRPLTAQEVHAELNSSGQHIGLTTVYRALHSLAGVGLLHTFELGGQRAYRHCGAAPHQHLICTRCDAVSECPPGIVATWLNDLHQHTGFVPHPDRLDLRGTCATCAET</sequence>
<dbReference type="InterPro" id="IPR036388">
    <property type="entry name" value="WH-like_DNA-bd_sf"/>
</dbReference>
<evidence type="ECO:0000256" key="2">
    <source>
        <dbReference type="ARBA" id="ARBA00022491"/>
    </source>
</evidence>
<proteinExistence type="inferred from homology"/>
<evidence type="ECO:0000256" key="4">
    <source>
        <dbReference type="ARBA" id="ARBA00023015"/>
    </source>
</evidence>
<evidence type="ECO:0000256" key="7">
    <source>
        <dbReference type="PIRSR" id="PIRSR602481-1"/>
    </source>
</evidence>
<dbReference type="Pfam" id="PF01475">
    <property type="entry name" value="FUR"/>
    <property type="match status" value="1"/>
</dbReference>
<comment type="similarity">
    <text evidence="1">Belongs to the Fur family.</text>
</comment>
<evidence type="ECO:0000256" key="6">
    <source>
        <dbReference type="ARBA" id="ARBA00023163"/>
    </source>
</evidence>
<dbReference type="AlphaFoldDB" id="A0A372FYJ7"/>
<keyword evidence="2" id="KW-0678">Repressor</keyword>
<feature type="binding site" evidence="7">
    <location>
        <position position="97"/>
    </location>
    <ligand>
        <name>Zn(2+)</name>
        <dbReference type="ChEBI" id="CHEBI:29105"/>
    </ligand>
</feature>
<keyword evidence="6" id="KW-0804">Transcription</keyword>
<dbReference type="SUPFAM" id="SSF46785">
    <property type="entry name" value="Winged helix' DNA-binding domain"/>
    <property type="match status" value="1"/>
</dbReference>
<dbReference type="GO" id="GO:0008270">
    <property type="term" value="F:zinc ion binding"/>
    <property type="evidence" value="ECO:0007669"/>
    <property type="project" value="TreeGrafter"/>
</dbReference>
<feature type="binding site" evidence="7">
    <location>
        <position position="137"/>
    </location>
    <ligand>
        <name>Zn(2+)</name>
        <dbReference type="ChEBI" id="CHEBI:29105"/>
    </ligand>
</feature>
<dbReference type="OrthoDB" id="8659436at2"/>
<evidence type="ECO:0000313" key="9">
    <source>
        <dbReference type="Proteomes" id="UP000262621"/>
    </source>
</evidence>
<name>A0A372FYJ7_9ACTN</name>
<evidence type="ECO:0000256" key="3">
    <source>
        <dbReference type="ARBA" id="ARBA00022833"/>
    </source>
</evidence>
<feature type="binding site" evidence="7">
    <location>
        <position position="94"/>
    </location>
    <ligand>
        <name>Zn(2+)</name>
        <dbReference type="ChEBI" id="CHEBI:29105"/>
    </ligand>
</feature>
<keyword evidence="9" id="KW-1185">Reference proteome</keyword>
<dbReference type="PANTHER" id="PTHR33202:SF7">
    <property type="entry name" value="FERRIC UPTAKE REGULATION PROTEIN"/>
    <property type="match status" value="1"/>
</dbReference>
<keyword evidence="7" id="KW-0479">Metal-binding</keyword>
<dbReference type="EMBL" id="QVFU01000013">
    <property type="protein sequence ID" value="RFS45877.1"/>
    <property type="molecule type" value="Genomic_DNA"/>
</dbReference>
<dbReference type="Gene3D" id="1.10.10.10">
    <property type="entry name" value="Winged helix-like DNA-binding domain superfamily/Winged helix DNA-binding domain"/>
    <property type="match status" value="1"/>
</dbReference>